<dbReference type="GO" id="GO:0045747">
    <property type="term" value="P:positive regulation of Notch signaling pathway"/>
    <property type="evidence" value="ECO:0007669"/>
    <property type="project" value="TreeGrafter"/>
</dbReference>
<dbReference type="GO" id="GO:0005112">
    <property type="term" value="F:Notch binding"/>
    <property type="evidence" value="ECO:0007669"/>
    <property type="project" value="TreeGrafter"/>
</dbReference>
<dbReference type="AlphaFoldDB" id="A0A368GT08"/>
<dbReference type="InterPro" id="IPR053124">
    <property type="entry name" value="Notch_signaling_modulators"/>
</dbReference>
<dbReference type="EMBL" id="JOJR01000086">
    <property type="protein sequence ID" value="RCN46125.1"/>
    <property type="molecule type" value="Genomic_DNA"/>
</dbReference>
<protein>
    <submittedName>
        <fullName evidence="1">Uncharacterized protein</fullName>
    </submittedName>
</protein>
<reference evidence="1 2" key="1">
    <citation type="submission" date="2014-10" db="EMBL/GenBank/DDBJ databases">
        <title>Draft genome of the hookworm Ancylostoma caninum.</title>
        <authorList>
            <person name="Mitreva M."/>
        </authorList>
    </citation>
    <scope>NUCLEOTIDE SEQUENCE [LARGE SCALE GENOMIC DNA]</scope>
    <source>
        <strain evidence="1 2">Baltimore</strain>
    </source>
</reference>
<dbReference type="Proteomes" id="UP000252519">
    <property type="component" value="Unassembled WGS sequence"/>
</dbReference>
<name>A0A368GT08_ANCCA</name>
<keyword evidence="2" id="KW-1185">Reference proteome</keyword>
<dbReference type="OrthoDB" id="5816579at2759"/>
<sequence>MSQASILLPGNVRRLWYAGCPKYEQYHYASQFVYSKAEKGKKVELPVNSKPFSVVSPGGERIPVVVRQPGINTVARDDPIRDTVEWASPIVLNPEDFESIIKVPQLGFNFLFVKATACFKTHNC</sequence>
<gene>
    <name evidence="1" type="ORF">ANCCAN_07897</name>
</gene>
<evidence type="ECO:0000313" key="2">
    <source>
        <dbReference type="Proteomes" id="UP000252519"/>
    </source>
</evidence>
<accession>A0A368GT08</accession>
<evidence type="ECO:0000313" key="1">
    <source>
        <dbReference type="EMBL" id="RCN46125.1"/>
    </source>
</evidence>
<comment type="caution">
    <text evidence="1">The sequence shown here is derived from an EMBL/GenBank/DDBJ whole genome shotgun (WGS) entry which is preliminary data.</text>
</comment>
<dbReference type="GO" id="GO:0005615">
    <property type="term" value="C:extracellular space"/>
    <property type="evidence" value="ECO:0007669"/>
    <property type="project" value="TreeGrafter"/>
</dbReference>
<organism evidence="1 2">
    <name type="scientific">Ancylostoma caninum</name>
    <name type="common">Dog hookworm</name>
    <dbReference type="NCBI Taxonomy" id="29170"/>
    <lineage>
        <taxon>Eukaryota</taxon>
        <taxon>Metazoa</taxon>
        <taxon>Ecdysozoa</taxon>
        <taxon>Nematoda</taxon>
        <taxon>Chromadorea</taxon>
        <taxon>Rhabditida</taxon>
        <taxon>Rhabditina</taxon>
        <taxon>Rhabditomorpha</taxon>
        <taxon>Strongyloidea</taxon>
        <taxon>Ancylostomatidae</taxon>
        <taxon>Ancylostomatinae</taxon>
        <taxon>Ancylostoma</taxon>
    </lineage>
</organism>
<proteinExistence type="predicted"/>
<dbReference type="PANTHER" id="PTHR35015">
    <property type="entry name" value="PROTEIN CBR-OSM-7-RELATED"/>
    <property type="match status" value="1"/>
</dbReference>